<dbReference type="eggNOG" id="arCOG14046">
    <property type="taxonomic scope" value="Archaea"/>
</dbReference>
<gene>
    <name evidence="1" type="ORF">P186_0232</name>
</gene>
<dbReference type="HOGENOM" id="CLU_1912420_0_0_2"/>
<organism evidence="1 2">
    <name type="scientific">Pyrobaculum ferrireducens</name>
    <dbReference type="NCBI Taxonomy" id="1104324"/>
    <lineage>
        <taxon>Archaea</taxon>
        <taxon>Thermoproteota</taxon>
        <taxon>Thermoprotei</taxon>
        <taxon>Thermoproteales</taxon>
        <taxon>Thermoproteaceae</taxon>
        <taxon>Pyrobaculum</taxon>
    </lineage>
</organism>
<dbReference type="RefSeq" id="WP_014287521.1">
    <property type="nucleotide sequence ID" value="NC_016645.1"/>
</dbReference>
<dbReference type="EMBL" id="CP003098">
    <property type="protein sequence ID" value="AET31693.1"/>
    <property type="molecule type" value="Genomic_DNA"/>
</dbReference>
<dbReference type="KEGG" id="pyr:P186_0232"/>
<accession>G7VF77</accession>
<keyword evidence="2" id="KW-1185">Reference proteome</keyword>
<name>G7VF77_9CREN</name>
<evidence type="ECO:0000313" key="1">
    <source>
        <dbReference type="EMBL" id="AET31693.1"/>
    </source>
</evidence>
<evidence type="ECO:0000313" key="2">
    <source>
        <dbReference type="Proteomes" id="UP000005867"/>
    </source>
</evidence>
<dbReference type="GeneID" id="11596032"/>
<dbReference type="STRING" id="1104324.P186_0232"/>
<dbReference type="AlphaFoldDB" id="G7VF77"/>
<dbReference type="Proteomes" id="UP000005867">
    <property type="component" value="Chromosome"/>
</dbReference>
<protein>
    <submittedName>
        <fullName evidence="1">Uncharacterized protein</fullName>
    </submittedName>
</protein>
<dbReference type="BioCyc" id="PSP1104324:GJSN-225-MONOMER"/>
<proteinExistence type="predicted"/>
<sequence>MKVCVEEVEAGVKQSKTREHLVVKIRARVFEEGQGVAVEKSSEVTLEKDASFFKITDGMIYGYVIIRGDTEKEREADYARTATVLKTLGIEGWSVSKEGGKLKKIRLTGGALDTLMRIEPVCAAMGICQKPK</sequence>
<reference evidence="1 2" key="1">
    <citation type="journal article" date="2012" name="J. Bacteriol.">
        <title>Complete genome sequence of strain 1860, a crenarchaeon of the genus pyrobaculum able to grow with various electron acceptors.</title>
        <authorList>
            <person name="Mardanov A.V."/>
            <person name="Gumerov V.M."/>
            <person name="Slobodkina G.B."/>
            <person name="Beletsky A.V."/>
            <person name="Bonch-Osmolovskaya E.A."/>
            <person name="Ravin N.V."/>
            <person name="Skryabin K.G."/>
        </authorList>
    </citation>
    <scope>NUCLEOTIDE SEQUENCE [LARGE SCALE GENOMIC DNA]</scope>
    <source>
        <strain evidence="1 2">1860</strain>
    </source>
</reference>